<feature type="transmembrane region" description="Helical" evidence="9">
    <location>
        <begin position="173"/>
        <end position="193"/>
    </location>
</feature>
<comment type="subcellular location">
    <subcellularLocation>
        <location evidence="1">Cell membrane</location>
        <topology evidence="1">Multi-pass membrane protein</topology>
    </subcellularLocation>
</comment>
<dbReference type="AlphaFoldDB" id="A0A540VLI2"/>
<evidence type="ECO:0000313" key="13">
    <source>
        <dbReference type="Proteomes" id="UP000317371"/>
    </source>
</evidence>
<evidence type="ECO:0000256" key="3">
    <source>
        <dbReference type="ARBA" id="ARBA00022692"/>
    </source>
</evidence>
<protein>
    <submittedName>
        <fullName evidence="12">ABC transporter ATP-binding protein</fullName>
    </submittedName>
</protein>
<dbReference type="CDD" id="cd03254">
    <property type="entry name" value="ABCC_Glucan_exporter_like"/>
    <property type="match status" value="1"/>
</dbReference>
<evidence type="ECO:0000256" key="1">
    <source>
        <dbReference type="ARBA" id="ARBA00004651"/>
    </source>
</evidence>
<accession>A0A540VLI2</accession>
<dbReference type="EMBL" id="VIGC01000002">
    <property type="protein sequence ID" value="TQE97592.1"/>
    <property type="molecule type" value="Genomic_DNA"/>
</dbReference>
<keyword evidence="4" id="KW-0547">Nucleotide-binding</keyword>
<keyword evidence="2" id="KW-0813">Transport</keyword>
<keyword evidence="5 12" id="KW-0067">ATP-binding</keyword>
<keyword evidence="13" id="KW-1185">Reference proteome</keyword>
<evidence type="ECO:0000256" key="6">
    <source>
        <dbReference type="ARBA" id="ARBA00022989"/>
    </source>
</evidence>
<proteinExistence type="predicted"/>
<feature type="region of interest" description="Disordered" evidence="8">
    <location>
        <begin position="598"/>
        <end position="619"/>
    </location>
</feature>
<dbReference type="SUPFAM" id="SSF52540">
    <property type="entry name" value="P-loop containing nucleoside triphosphate hydrolases"/>
    <property type="match status" value="1"/>
</dbReference>
<dbReference type="Pfam" id="PF00005">
    <property type="entry name" value="ABC_tran"/>
    <property type="match status" value="1"/>
</dbReference>
<dbReference type="GO" id="GO:0016887">
    <property type="term" value="F:ATP hydrolysis activity"/>
    <property type="evidence" value="ECO:0007669"/>
    <property type="project" value="InterPro"/>
</dbReference>
<dbReference type="InParanoid" id="A0A540VLI2"/>
<dbReference type="SMART" id="SM00382">
    <property type="entry name" value="AAA"/>
    <property type="match status" value="1"/>
</dbReference>
<keyword evidence="7 9" id="KW-0472">Membrane</keyword>
<feature type="transmembrane region" description="Helical" evidence="9">
    <location>
        <begin position="252"/>
        <end position="277"/>
    </location>
</feature>
<dbReference type="CDD" id="cd18540">
    <property type="entry name" value="ABC_6TM_exporter_like"/>
    <property type="match status" value="1"/>
</dbReference>
<dbReference type="RefSeq" id="WP_141608319.1">
    <property type="nucleotide sequence ID" value="NZ_VIGC02000002.1"/>
</dbReference>
<reference evidence="12 13" key="1">
    <citation type="submission" date="2019-06" db="EMBL/GenBank/DDBJ databases">
        <title>Genome sequence of Litorilinea aerophila BAA-2444.</title>
        <authorList>
            <person name="Maclea K.S."/>
            <person name="Maurais E.G."/>
            <person name="Iannazzi L.C."/>
        </authorList>
    </citation>
    <scope>NUCLEOTIDE SEQUENCE [LARGE SCALE GENOMIC DNA]</scope>
    <source>
        <strain evidence="12 13">ATCC BAA-2444</strain>
    </source>
</reference>
<dbReference type="Pfam" id="PF00664">
    <property type="entry name" value="ABC_membrane"/>
    <property type="match status" value="1"/>
</dbReference>
<name>A0A540VLI2_9CHLR</name>
<dbReference type="Gene3D" id="1.20.1560.10">
    <property type="entry name" value="ABC transporter type 1, transmembrane domain"/>
    <property type="match status" value="1"/>
</dbReference>
<dbReference type="PANTHER" id="PTHR43394:SF1">
    <property type="entry name" value="ATP-BINDING CASSETTE SUB-FAMILY B MEMBER 10, MITOCHONDRIAL"/>
    <property type="match status" value="1"/>
</dbReference>
<feature type="transmembrane region" description="Helical" evidence="9">
    <location>
        <begin position="289"/>
        <end position="310"/>
    </location>
</feature>
<dbReference type="SUPFAM" id="SSF90123">
    <property type="entry name" value="ABC transporter transmembrane region"/>
    <property type="match status" value="1"/>
</dbReference>
<dbReference type="Proteomes" id="UP000317371">
    <property type="component" value="Unassembled WGS sequence"/>
</dbReference>
<dbReference type="PROSITE" id="PS50893">
    <property type="entry name" value="ABC_TRANSPORTER_2"/>
    <property type="match status" value="1"/>
</dbReference>
<sequence>MSQPIEFEEEEFTTQFNGQTIRRILAQTRPHWPFLVGFLSLIALASFLDSYFTFLSKRIIDEGIVAQDRAALYRIVTIYGSLLAVQALSVFGFIYLTGLLGERIRYDLREKMFRHLQRLSLGYYNRTPVGWIMSRVTSDTDRVAELVTWGLLDTSWGLLNIATAVYFMMIIEWHLALIVSAVIPIIVIVAIQFKKKIIVEYRAVRKINSKITGAYNETITGVKVIKALGREKENLEEFSHLTSDMYRAGYRAAWLSALFLPTVQLISAAAVGVIIWYTGWQAEVAVGGMTLSVGGMQAFISYVTFMLFPIQEMARVYAEMQQAVASGERIFSLLDATPEIVDRPDAFDPGTLRGDIEFEHVDFYYEEDSPVLQDFNLKVRQGEVIALVGPTGGGKSTIVNLLCRFYEPKRGVIRIGGVDYTRFTQHAIQSRIGMVLQTPHLFSGTIRDNIRYGRLDATDEEVEEAARLVGAHEFIVRLEKGYDAEVGEGGNLLSVGQKQLISLARAVLANPDIFIMDEATSSVDTLTEALIQQGMEVLMRGRTSFVIAHRLSTIRNADRILVIENGTISEMGSHSELLRRRGHYYRLYTQQFRRERSEAYAQQVDGREPAPAPGEALAT</sequence>
<dbReference type="PROSITE" id="PS50929">
    <property type="entry name" value="ABC_TM1F"/>
    <property type="match status" value="1"/>
</dbReference>
<dbReference type="InterPro" id="IPR039421">
    <property type="entry name" value="Type_1_exporter"/>
</dbReference>
<dbReference type="GO" id="GO:0005524">
    <property type="term" value="F:ATP binding"/>
    <property type="evidence" value="ECO:0007669"/>
    <property type="project" value="UniProtKB-KW"/>
</dbReference>
<dbReference type="InterPro" id="IPR011527">
    <property type="entry name" value="ABC1_TM_dom"/>
</dbReference>
<comment type="caution">
    <text evidence="12">The sequence shown here is derived from an EMBL/GenBank/DDBJ whole genome shotgun (WGS) entry which is preliminary data.</text>
</comment>
<dbReference type="InterPro" id="IPR017871">
    <property type="entry name" value="ABC_transporter-like_CS"/>
</dbReference>
<evidence type="ECO:0000256" key="7">
    <source>
        <dbReference type="ARBA" id="ARBA00023136"/>
    </source>
</evidence>
<dbReference type="InterPro" id="IPR036640">
    <property type="entry name" value="ABC1_TM_sf"/>
</dbReference>
<dbReference type="Gene3D" id="3.40.50.300">
    <property type="entry name" value="P-loop containing nucleotide triphosphate hydrolases"/>
    <property type="match status" value="1"/>
</dbReference>
<feature type="transmembrane region" description="Helical" evidence="9">
    <location>
        <begin position="32"/>
        <end position="52"/>
    </location>
</feature>
<dbReference type="InterPro" id="IPR003593">
    <property type="entry name" value="AAA+_ATPase"/>
</dbReference>
<dbReference type="GO" id="GO:0005886">
    <property type="term" value="C:plasma membrane"/>
    <property type="evidence" value="ECO:0007669"/>
    <property type="project" value="UniProtKB-SubCell"/>
</dbReference>
<evidence type="ECO:0000259" key="11">
    <source>
        <dbReference type="PROSITE" id="PS50929"/>
    </source>
</evidence>
<evidence type="ECO:0000313" key="12">
    <source>
        <dbReference type="EMBL" id="TQE97592.1"/>
    </source>
</evidence>
<dbReference type="PANTHER" id="PTHR43394">
    <property type="entry name" value="ATP-DEPENDENT PERMEASE MDL1, MITOCHONDRIAL"/>
    <property type="match status" value="1"/>
</dbReference>
<dbReference type="FunFam" id="3.40.50.300:FF:000287">
    <property type="entry name" value="Multidrug ABC transporter ATP-binding protein"/>
    <property type="match status" value="1"/>
</dbReference>
<dbReference type="InterPro" id="IPR003439">
    <property type="entry name" value="ABC_transporter-like_ATP-bd"/>
</dbReference>
<feature type="domain" description="ABC transmembrane type-1" evidence="11">
    <location>
        <begin position="39"/>
        <end position="322"/>
    </location>
</feature>
<evidence type="ECO:0000256" key="5">
    <source>
        <dbReference type="ARBA" id="ARBA00022840"/>
    </source>
</evidence>
<keyword evidence="6 9" id="KW-1133">Transmembrane helix</keyword>
<evidence type="ECO:0000256" key="4">
    <source>
        <dbReference type="ARBA" id="ARBA00022741"/>
    </source>
</evidence>
<keyword evidence="3 9" id="KW-0812">Transmembrane</keyword>
<dbReference type="PROSITE" id="PS00211">
    <property type="entry name" value="ABC_TRANSPORTER_1"/>
    <property type="match status" value="1"/>
</dbReference>
<organism evidence="12 13">
    <name type="scientific">Litorilinea aerophila</name>
    <dbReference type="NCBI Taxonomy" id="1204385"/>
    <lineage>
        <taxon>Bacteria</taxon>
        <taxon>Bacillati</taxon>
        <taxon>Chloroflexota</taxon>
        <taxon>Caldilineae</taxon>
        <taxon>Caldilineales</taxon>
        <taxon>Caldilineaceae</taxon>
        <taxon>Litorilinea</taxon>
    </lineage>
</organism>
<dbReference type="InterPro" id="IPR027417">
    <property type="entry name" value="P-loop_NTPase"/>
</dbReference>
<dbReference type="OrthoDB" id="9762778at2"/>
<feature type="domain" description="ABC transporter" evidence="10">
    <location>
        <begin position="356"/>
        <end position="590"/>
    </location>
</feature>
<evidence type="ECO:0000259" key="10">
    <source>
        <dbReference type="PROSITE" id="PS50893"/>
    </source>
</evidence>
<dbReference type="GO" id="GO:0015421">
    <property type="term" value="F:ABC-type oligopeptide transporter activity"/>
    <property type="evidence" value="ECO:0007669"/>
    <property type="project" value="TreeGrafter"/>
</dbReference>
<feature type="transmembrane region" description="Helical" evidence="9">
    <location>
        <begin position="72"/>
        <end position="96"/>
    </location>
</feature>
<evidence type="ECO:0000256" key="9">
    <source>
        <dbReference type="SAM" id="Phobius"/>
    </source>
</evidence>
<evidence type="ECO:0000256" key="8">
    <source>
        <dbReference type="SAM" id="MobiDB-lite"/>
    </source>
</evidence>
<evidence type="ECO:0000256" key="2">
    <source>
        <dbReference type="ARBA" id="ARBA00022448"/>
    </source>
</evidence>
<gene>
    <name evidence="12" type="ORF">FKZ61_01590</name>
</gene>